<dbReference type="AlphaFoldDB" id="A0A453HS19"/>
<reference evidence="13" key="3">
    <citation type="journal article" date="2017" name="Nature">
        <title>Genome sequence of the progenitor of the wheat D genome Aegilops tauschii.</title>
        <authorList>
            <person name="Luo M.C."/>
            <person name="Gu Y.Q."/>
            <person name="Puiu D."/>
            <person name="Wang H."/>
            <person name="Twardziok S.O."/>
            <person name="Deal K.R."/>
            <person name="Huo N."/>
            <person name="Zhu T."/>
            <person name="Wang L."/>
            <person name="Wang Y."/>
            <person name="McGuire P.E."/>
            <person name="Liu S."/>
            <person name="Long H."/>
            <person name="Ramasamy R.K."/>
            <person name="Rodriguez J.C."/>
            <person name="Van S.L."/>
            <person name="Yuan L."/>
            <person name="Wang Z."/>
            <person name="Xia Z."/>
            <person name="Xiao L."/>
            <person name="Anderson O.D."/>
            <person name="Ouyang S."/>
            <person name="Liang Y."/>
            <person name="Zimin A.V."/>
            <person name="Pertea G."/>
            <person name="Qi P."/>
            <person name="Bennetzen J.L."/>
            <person name="Dai X."/>
            <person name="Dawson M.W."/>
            <person name="Muller H.G."/>
            <person name="Kugler K."/>
            <person name="Rivarola-Duarte L."/>
            <person name="Spannagl M."/>
            <person name="Mayer K.F.X."/>
            <person name="Lu F.H."/>
            <person name="Bevan M.W."/>
            <person name="Leroy P."/>
            <person name="Li P."/>
            <person name="You F.M."/>
            <person name="Sun Q."/>
            <person name="Liu Z."/>
            <person name="Lyons E."/>
            <person name="Wicker T."/>
            <person name="Salzberg S.L."/>
            <person name="Devos K.M."/>
            <person name="Dvorak J."/>
        </authorList>
    </citation>
    <scope>NUCLEOTIDE SEQUENCE [LARGE SCALE GENOMIC DNA]</scope>
    <source>
        <strain evidence="13">cv. AL8/78</strain>
    </source>
</reference>
<keyword evidence="7" id="KW-0833">Ubl conjugation pathway</keyword>
<comment type="pathway">
    <text evidence="2">Protein modification; protein sumoylation.</text>
</comment>
<organism evidence="13 14">
    <name type="scientific">Aegilops tauschii subsp. strangulata</name>
    <name type="common">Goatgrass</name>
    <dbReference type="NCBI Taxonomy" id="200361"/>
    <lineage>
        <taxon>Eukaryota</taxon>
        <taxon>Viridiplantae</taxon>
        <taxon>Streptophyta</taxon>
        <taxon>Embryophyta</taxon>
        <taxon>Tracheophyta</taxon>
        <taxon>Spermatophyta</taxon>
        <taxon>Magnoliopsida</taxon>
        <taxon>Liliopsida</taxon>
        <taxon>Poales</taxon>
        <taxon>Poaceae</taxon>
        <taxon>BOP clade</taxon>
        <taxon>Pooideae</taxon>
        <taxon>Triticodae</taxon>
        <taxon>Triticeae</taxon>
        <taxon>Triticinae</taxon>
        <taxon>Aegilops</taxon>
    </lineage>
</organism>
<comment type="subcellular location">
    <subcellularLocation>
        <location evidence="1">Nucleus</location>
    </subcellularLocation>
</comment>
<keyword evidence="8" id="KW-0862">Zinc</keyword>
<dbReference type="InterPro" id="IPR031141">
    <property type="entry name" value="SIZ1/2_SP-RING"/>
</dbReference>
<dbReference type="InterPro" id="IPR013083">
    <property type="entry name" value="Znf_RING/FYVE/PHD"/>
</dbReference>
<keyword evidence="4" id="KW-0808">Transferase</keyword>
<comment type="similarity">
    <text evidence="3">Belongs to the PIAS family.</text>
</comment>
<dbReference type="InterPro" id="IPR004181">
    <property type="entry name" value="Znf_MIZ"/>
</dbReference>
<comment type="function">
    <text evidence="10">Probable SUMO E3 ligase that may regulate Pi starvation responses.</text>
</comment>
<evidence type="ECO:0000256" key="10">
    <source>
        <dbReference type="ARBA" id="ARBA00059134"/>
    </source>
</evidence>
<evidence type="ECO:0000256" key="9">
    <source>
        <dbReference type="ARBA" id="ARBA00023242"/>
    </source>
</evidence>
<evidence type="ECO:0000256" key="3">
    <source>
        <dbReference type="ARBA" id="ARBA00005383"/>
    </source>
</evidence>
<proteinExistence type="inferred from homology"/>
<dbReference type="Proteomes" id="UP000015105">
    <property type="component" value="Chromosome 4D"/>
</dbReference>
<evidence type="ECO:0000256" key="4">
    <source>
        <dbReference type="ARBA" id="ARBA00022679"/>
    </source>
</evidence>
<evidence type="ECO:0000256" key="8">
    <source>
        <dbReference type="ARBA" id="ARBA00022833"/>
    </source>
</evidence>
<name>A0A453HS19_AEGTS</name>
<reference evidence="14" key="1">
    <citation type="journal article" date="2014" name="Science">
        <title>Ancient hybridizations among the ancestral genomes of bread wheat.</title>
        <authorList>
            <consortium name="International Wheat Genome Sequencing Consortium,"/>
            <person name="Marcussen T."/>
            <person name="Sandve S.R."/>
            <person name="Heier L."/>
            <person name="Spannagl M."/>
            <person name="Pfeifer M."/>
            <person name="Jakobsen K.S."/>
            <person name="Wulff B.B."/>
            <person name="Steuernagel B."/>
            <person name="Mayer K.F."/>
            <person name="Olsen O.A."/>
        </authorList>
    </citation>
    <scope>NUCLEOTIDE SEQUENCE [LARGE SCALE GENOMIC DNA]</scope>
    <source>
        <strain evidence="14">cv. AL8/78</strain>
    </source>
</reference>
<keyword evidence="14" id="KW-1185">Reference proteome</keyword>
<evidence type="ECO:0000256" key="11">
    <source>
        <dbReference type="PROSITE-ProRule" id="PRU00452"/>
    </source>
</evidence>
<dbReference type="Gene3D" id="3.30.40.10">
    <property type="entry name" value="Zinc/RING finger domain, C3HC4 (zinc finger)"/>
    <property type="match status" value="1"/>
</dbReference>
<reference evidence="14" key="2">
    <citation type="journal article" date="2017" name="Nat. Plants">
        <title>The Aegilops tauschii genome reveals multiple impacts of transposons.</title>
        <authorList>
            <person name="Zhao G."/>
            <person name="Zou C."/>
            <person name="Li K."/>
            <person name="Wang K."/>
            <person name="Li T."/>
            <person name="Gao L."/>
            <person name="Zhang X."/>
            <person name="Wang H."/>
            <person name="Yang Z."/>
            <person name="Liu X."/>
            <person name="Jiang W."/>
            <person name="Mao L."/>
            <person name="Kong X."/>
            <person name="Jiao Y."/>
            <person name="Jia J."/>
        </authorList>
    </citation>
    <scope>NUCLEOTIDE SEQUENCE [LARGE SCALE GENOMIC DNA]</scope>
    <source>
        <strain evidence="14">cv. AL8/78</strain>
    </source>
</reference>
<dbReference type="PANTHER" id="PTHR10782:SF70">
    <property type="entry name" value="E3 SUMO-PROTEIN LIGASE SIZ1"/>
    <property type="match status" value="1"/>
</dbReference>
<dbReference type="GO" id="GO:0008270">
    <property type="term" value="F:zinc ion binding"/>
    <property type="evidence" value="ECO:0007669"/>
    <property type="project" value="UniProtKB-KW"/>
</dbReference>
<keyword evidence="6 11" id="KW-0863">Zinc-finger</keyword>
<protein>
    <recommendedName>
        <fullName evidence="12">SP-RING-type domain-containing protein</fullName>
    </recommendedName>
</protein>
<evidence type="ECO:0000256" key="1">
    <source>
        <dbReference type="ARBA" id="ARBA00004123"/>
    </source>
</evidence>
<reference evidence="13" key="4">
    <citation type="submission" date="2019-03" db="UniProtKB">
        <authorList>
            <consortium name="EnsemblPlants"/>
        </authorList>
    </citation>
    <scope>IDENTIFICATION</scope>
</reference>
<evidence type="ECO:0000313" key="14">
    <source>
        <dbReference type="Proteomes" id="UP000015105"/>
    </source>
</evidence>
<dbReference type="PROSITE" id="PS51044">
    <property type="entry name" value="ZF_SP_RING"/>
    <property type="match status" value="1"/>
</dbReference>
<feature type="domain" description="SP-RING-type" evidence="12">
    <location>
        <begin position="160"/>
        <end position="243"/>
    </location>
</feature>
<evidence type="ECO:0000256" key="5">
    <source>
        <dbReference type="ARBA" id="ARBA00022723"/>
    </source>
</evidence>
<keyword evidence="5" id="KW-0479">Metal-binding</keyword>
<dbReference type="Pfam" id="PF02891">
    <property type="entry name" value="zf-MIZ"/>
    <property type="match status" value="1"/>
</dbReference>
<accession>A0A453HS19</accession>
<dbReference type="GO" id="GO:0061665">
    <property type="term" value="F:SUMO ligase activity"/>
    <property type="evidence" value="ECO:0007669"/>
    <property type="project" value="TreeGrafter"/>
</dbReference>
<dbReference type="PANTHER" id="PTHR10782">
    <property type="entry name" value="ZINC FINGER MIZ DOMAIN-CONTAINING PROTEIN"/>
    <property type="match status" value="1"/>
</dbReference>
<reference evidence="13" key="5">
    <citation type="journal article" date="2021" name="G3 (Bethesda)">
        <title>Aegilops tauschii genome assembly Aet v5.0 features greater sequence contiguity and improved annotation.</title>
        <authorList>
            <person name="Wang L."/>
            <person name="Zhu T."/>
            <person name="Rodriguez J.C."/>
            <person name="Deal K.R."/>
            <person name="Dubcovsky J."/>
            <person name="McGuire P.E."/>
            <person name="Lux T."/>
            <person name="Spannagl M."/>
            <person name="Mayer K.F.X."/>
            <person name="Baldrich P."/>
            <person name="Meyers B.C."/>
            <person name="Huo N."/>
            <person name="Gu Y.Q."/>
            <person name="Zhou H."/>
            <person name="Devos K.M."/>
            <person name="Bennetzen J.L."/>
            <person name="Unver T."/>
            <person name="Budak H."/>
            <person name="Gulick P.J."/>
            <person name="Galiba G."/>
            <person name="Kalapos B."/>
            <person name="Nelson D.R."/>
            <person name="Li P."/>
            <person name="You F.M."/>
            <person name="Luo M.C."/>
            <person name="Dvorak J."/>
        </authorList>
    </citation>
    <scope>NUCLEOTIDE SEQUENCE [LARGE SCALE GENOMIC DNA]</scope>
    <source>
        <strain evidence="13">cv. AL8/78</strain>
    </source>
</reference>
<dbReference type="Gramene" id="AET4Gv20279400.15">
    <property type="protein sequence ID" value="AET4Gv20279400.15"/>
    <property type="gene ID" value="AET4Gv20279400"/>
</dbReference>
<dbReference type="CDD" id="cd16792">
    <property type="entry name" value="SP-RING_Siz-like"/>
    <property type="match status" value="1"/>
</dbReference>
<dbReference type="GO" id="GO:0000785">
    <property type="term" value="C:chromatin"/>
    <property type="evidence" value="ECO:0007669"/>
    <property type="project" value="TreeGrafter"/>
</dbReference>
<keyword evidence="9" id="KW-0539">Nucleus</keyword>
<dbReference type="EnsemblPlants" id="AET4Gv20279400.15">
    <property type="protein sequence ID" value="AET4Gv20279400.15"/>
    <property type="gene ID" value="AET4Gv20279400"/>
</dbReference>
<evidence type="ECO:0000313" key="13">
    <source>
        <dbReference type="EnsemblPlants" id="AET4Gv20279400.15"/>
    </source>
</evidence>
<dbReference type="GO" id="GO:0005634">
    <property type="term" value="C:nucleus"/>
    <property type="evidence" value="ECO:0007669"/>
    <property type="project" value="UniProtKB-SubCell"/>
</dbReference>
<dbReference type="GO" id="GO:0016925">
    <property type="term" value="P:protein sumoylation"/>
    <property type="evidence" value="ECO:0007669"/>
    <property type="project" value="UniProtKB-ARBA"/>
</dbReference>
<sequence length="296" mass="33333">ILPQYLEPRSYTVQYIEKTFPLSRANREMLQKAEYDIQVWCILLDDKVPFRMHWPLHSDMQINGIPVRVVSRQATQPLGANGRDDGLMLTQFLKEGPNKIVLSRSDSRAFCLGVRIAKRRSLEEVLNLVPKEQDGEKFDDALSRVRRCVGGGTEADNADSDSDIEVVADSVSVNLRCPMTGSRIKVAGRFKPCVHMGCFDLEAFVELNQRSRKWQCPICLKNYSLENLIIDPYFNRITSLIKSCGDDISEIDVKPDGSWRAKGGAELKDLMQWHLPDGTLCMSTGTGPKPNMGVVK</sequence>
<evidence type="ECO:0000256" key="2">
    <source>
        <dbReference type="ARBA" id="ARBA00004718"/>
    </source>
</evidence>
<dbReference type="FunFam" id="3.30.40.10:FF:000241">
    <property type="entry name" value="E3 SUMO-protein ligase SIZ2"/>
    <property type="match status" value="1"/>
</dbReference>
<evidence type="ECO:0000259" key="12">
    <source>
        <dbReference type="PROSITE" id="PS51044"/>
    </source>
</evidence>
<evidence type="ECO:0000256" key="7">
    <source>
        <dbReference type="ARBA" id="ARBA00022786"/>
    </source>
</evidence>
<evidence type="ECO:0000256" key="6">
    <source>
        <dbReference type="ARBA" id="ARBA00022771"/>
    </source>
</evidence>